<accession>A0A949N797</accession>
<comment type="caution">
    <text evidence="1">The sequence shown here is derived from an EMBL/GenBank/DDBJ whole genome shotgun (WGS) entry which is preliminary data.</text>
</comment>
<name>A0A949N797_9ACTN</name>
<dbReference type="Proteomes" id="UP000694501">
    <property type="component" value="Unassembled WGS sequence"/>
</dbReference>
<sequence>MRVRVVIAAAVALAAALAVMILTTGESRDTDSALNGSAATVDLRERVREFAAGVAERRVHHEPTRAERGAVADGVGLLLAGERERAERRLREVGYAVTALKDRESGRSYLEVADAREQADGSGTRGWGRVYLDRNGAPGWSVQVPHPVADLDTELLGAEVLRGAPGGVLILAGAHRDAGETDAADVAHRTDTVFHQIVRETVRRGLPGLQLHGFADDSVPGFDALVSSGSGGHGEAAAKSLVADLARQGFAVCRAWSQRCRLEGRTNEQGIVAERYEVPFVHVEFNRDSRRNPALRSRTASALGGIAQQWR</sequence>
<protein>
    <submittedName>
        <fullName evidence="1">Uncharacterized protein</fullName>
    </submittedName>
</protein>
<evidence type="ECO:0000313" key="1">
    <source>
        <dbReference type="EMBL" id="MBU7596778.1"/>
    </source>
</evidence>
<evidence type="ECO:0000313" key="2">
    <source>
        <dbReference type="Proteomes" id="UP000694501"/>
    </source>
</evidence>
<reference evidence="1" key="1">
    <citation type="submission" date="2021-06" db="EMBL/GenBank/DDBJ databases">
        <title>Sequencing of actinobacteria type strains.</title>
        <authorList>
            <person name="Nguyen G.-S."/>
            <person name="Wentzel A."/>
        </authorList>
    </citation>
    <scope>NUCLEOTIDE SEQUENCE</scope>
    <source>
        <strain evidence="1">P38-E01</strain>
    </source>
</reference>
<gene>
    <name evidence="1" type="ORF">JGS22_003770</name>
</gene>
<dbReference type="AlphaFoldDB" id="A0A949N797"/>
<keyword evidence="2" id="KW-1185">Reference proteome</keyword>
<dbReference type="EMBL" id="JAELVF020000001">
    <property type="protein sequence ID" value="MBU7596778.1"/>
    <property type="molecule type" value="Genomic_DNA"/>
</dbReference>
<proteinExistence type="predicted"/>
<organism evidence="1 2">
    <name type="scientific">Streptomyces tardus</name>
    <dbReference type="NCBI Taxonomy" id="2780544"/>
    <lineage>
        <taxon>Bacteria</taxon>
        <taxon>Bacillati</taxon>
        <taxon>Actinomycetota</taxon>
        <taxon>Actinomycetes</taxon>
        <taxon>Kitasatosporales</taxon>
        <taxon>Streptomycetaceae</taxon>
        <taxon>Streptomyces</taxon>
    </lineage>
</organism>